<evidence type="ECO:0000313" key="3">
    <source>
        <dbReference type="EMBL" id="KJV69425.1"/>
    </source>
</evidence>
<dbReference type="SUPFAM" id="SSF47413">
    <property type="entry name" value="lambda repressor-like DNA-binding domains"/>
    <property type="match status" value="1"/>
</dbReference>
<dbReference type="InterPro" id="IPR001387">
    <property type="entry name" value="Cro/C1-type_HTH"/>
</dbReference>
<dbReference type="SMART" id="SM00530">
    <property type="entry name" value="HTH_XRE"/>
    <property type="match status" value="1"/>
</dbReference>
<dbReference type="Pfam" id="PF01381">
    <property type="entry name" value="HTH_3"/>
    <property type="match status" value="1"/>
</dbReference>
<accession>A0A0F3NMY7</accession>
<feature type="compositionally biased region" description="Polar residues" evidence="1">
    <location>
        <begin position="1"/>
        <end position="14"/>
    </location>
</feature>
<dbReference type="AlphaFoldDB" id="A0A0F3NMY7"/>
<dbReference type="InterPro" id="IPR010982">
    <property type="entry name" value="Lambda_DNA-bd_dom_sf"/>
</dbReference>
<dbReference type="PATRIC" id="fig|1359163.3.peg.789"/>
<dbReference type="PROSITE" id="PS50943">
    <property type="entry name" value="HTH_CROC1"/>
    <property type="match status" value="1"/>
</dbReference>
<feature type="region of interest" description="Disordered" evidence="1">
    <location>
        <begin position="1"/>
        <end position="36"/>
    </location>
</feature>
<comment type="caution">
    <text evidence="3">The sequence shown here is derived from an EMBL/GenBank/DDBJ whole genome shotgun (WGS) entry which is preliminary data.</text>
</comment>
<gene>
    <name evidence="3" type="ORF">NLO413_0817</name>
</gene>
<dbReference type="OrthoDB" id="9797172at2"/>
<evidence type="ECO:0000259" key="2">
    <source>
        <dbReference type="PROSITE" id="PS50943"/>
    </source>
</evidence>
<keyword evidence="4" id="KW-1185">Reference proteome</keyword>
<dbReference type="Proteomes" id="UP000033562">
    <property type="component" value="Unassembled WGS sequence"/>
</dbReference>
<name>A0A0F3NMY7_9RICK</name>
<dbReference type="Gene3D" id="1.10.260.40">
    <property type="entry name" value="lambda repressor-like DNA-binding domains"/>
    <property type="match status" value="1"/>
</dbReference>
<protein>
    <submittedName>
        <fullName evidence="3">Helix-turn-helix family protein</fullName>
    </submittedName>
</protein>
<organism evidence="3 4">
    <name type="scientific">Candidatus Neoehrlichia procyonis str. RAC413</name>
    <dbReference type="NCBI Taxonomy" id="1359163"/>
    <lineage>
        <taxon>Bacteria</taxon>
        <taxon>Pseudomonadati</taxon>
        <taxon>Pseudomonadota</taxon>
        <taxon>Alphaproteobacteria</taxon>
        <taxon>Rickettsiales</taxon>
        <taxon>Anaplasmataceae</taxon>
        <taxon>Candidatus Neoehrlichia</taxon>
    </lineage>
</organism>
<sequence length="184" mass="20957">MMSQRQNANPTNNEGKAKSHPVDEHKTKPHPVDQYVGREIKKQRIIKGMSQNQLASKLGITFQQVQKYEKGTNRIVISRLYELTKVLGIGVIDVISKVQLNINHTTSDNNEICSNILRDNNESFIPELNHDNTIDSKEILMLVRAYTCIKNDKTRNVVYNLIKSLSTNNNEENNDISPLALNDK</sequence>
<evidence type="ECO:0000313" key="4">
    <source>
        <dbReference type="Proteomes" id="UP000033562"/>
    </source>
</evidence>
<feature type="compositionally biased region" description="Basic and acidic residues" evidence="1">
    <location>
        <begin position="15"/>
        <end position="26"/>
    </location>
</feature>
<feature type="domain" description="HTH cro/C1-type" evidence="2">
    <location>
        <begin position="40"/>
        <end position="94"/>
    </location>
</feature>
<dbReference type="STRING" id="1359163.NLO413_0817"/>
<proteinExistence type="predicted"/>
<evidence type="ECO:0000256" key="1">
    <source>
        <dbReference type="SAM" id="MobiDB-lite"/>
    </source>
</evidence>
<dbReference type="GO" id="GO:0003677">
    <property type="term" value="F:DNA binding"/>
    <property type="evidence" value="ECO:0007669"/>
    <property type="project" value="InterPro"/>
</dbReference>
<dbReference type="CDD" id="cd00093">
    <property type="entry name" value="HTH_XRE"/>
    <property type="match status" value="1"/>
</dbReference>
<dbReference type="EMBL" id="LANX01000001">
    <property type="protein sequence ID" value="KJV69425.1"/>
    <property type="molecule type" value="Genomic_DNA"/>
</dbReference>
<reference evidence="3 4" key="1">
    <citation type="submission" date="2015-02" db="EMBL/GenBank/DDBJ databases">
        <title>Genome Sequencing of Rickettsiales.</title>
        <authorList>
            <person name="Daugherty S.C."/>
            <person name="Su Q."/>
            <person name="Abolude K."/>
            <person name="Beier-Sexton M."/>
            <person name="Carlyon J.A."/>
            <person name="Carter R."/>
            <person name="Day N.P."/>
            <person name="Dumler S.J."/>
            <person name="Dyachenko V."/>
            <person name="Godinez A."/>
            <person name="Kurtti T.J."/>
            <person name="Lichay M."/>
            <person name="Mullins K.E."/>
            <person name="Ott S."/>
            <person name="Pappas-Brown V."/>
            <person name="Paris D.H."/>
            <person name="Patel P."/>
            <person name="Richards A.L."/>
            <person name="Sadzewicz L."/>
            <person name="Sears K."/>
            <person name="Seidman D."/>
            <person name="Sengamalay N."/>
            <person name="Stenos J."/>
            <person name="Tallon L.J."/>
            <person name="Vincent G."/>
            <person name="Fraser C.M."/>
            <person name="Munderloh U."/>
            <person name="Dunning-Hotopp J.C."/>
        </authorList>
    </citation>
    <scope>NUCLEOTIDE SEQUENCE [LARGE SCALE GENOMIC DNA]</scope>
    <source>
        <strain evidence="3 4">RAC413</strain>
    </source>
</reference>